<evidence type="ECO:0000256" key="7">
    <source>
        <dbReference type="ARBA" id="ARBA00022729"/>
    </source>
</evidence>
<feature type="domain" description="SLBB" evidence="18">
    <location>
        <begin position="153"/>
        <end position="214"/>
    </location>
</feature>
<gene>
    <name evidence="19" type="ordered locus">glr3239</name>
</gene>
<evidence type="ECO:0000256" key="6">
    <source>
        <dbReference type="ARBA" id="ARBA00022692"/>
    </source>
</evidence>
<dbReference type="KEGG" id="gvi:glr3239"/>
<keyword evidence="6 15" id="KW-0812">Transmembrane</keyword>
<keyword evidence="4" id="KW-1134">Transmembrane beta strand</keyword>
<proteinExistence type="inferred from homology"/>
<evidence type="ECO:0000256" key="9">
    <source>
        <dbReference type="ARBA" id="ARBA00023065"/>
    </source>
</evidence>
<dbReference type="InterPro" id="IPR054765">
    <property type="entry name" value="SLBB_dom"/>
</dbReference>
<accession>Q7NGD2</accession>
<dbReference type="EMBL" id="BA000045">
    <property type="protein sequence ID" value="BAC91180.1"/>
    <property type="molecule type" value="Genomic_DNA"/>
</dbReference>
<keyword evidence="3" id="KW-0813">Transport</keyword>
<evidence type="ECO:0000256" key="15">
    <source>
        <dbReference type="SAM" id="Phobius"/>
    </source>
</evidence>
<evidence type="ECO:0000256" key="3">
    <source>
        <dbReference type="ARBA" id="ARBA00022448"/>
    </source>
</evidence>
<dbReference type="GO" id="GO:0015288">
    <property type="term" value="F:porin activity"/>
    <property type="evidence" value="ECO:0007669"/>
    <property type="project" value="UniProtKB-KW"/>
</dbReference>
<evidence type="ECO:0000256" key="2">
    <source>
        <dbReference type="ARBA" id="ARBA00009450"/>
    </source>
</evidence>
<comment type="subcellular location">
    <subcellularLocation>
        <location evidence="1">Cell outer membrane</location>
        <topology evidence="1">Multi-pass membrane protein</topology>
    </subcellularLocation>
</comment>
<keyword evidence="11 15" id="KW-0472">Membrane</keyword>
<keyword evidence="10" id="KW-0626">Porin</keyword>
<evidence type="ECO:0000256" key="11">
    <source>
        <dbReference type="ARBA" id="ARBA00023136"/>
    </source>
</evidence>
<evidence type="ECO:0000313" key="19">
    <source>
        <dbReference type="EMBL" id="BAC91180.1"/>
    </source>
</evidence>
<dbReference type="Gene3D" id="3.10.560.10">
    <property type="entry name" value="Outer membrane lipoprotein wza domain like"/>
    <property type="match status" value="2"/>
</dbReference>
<keyword evidence="8" id="KW-0625">Polysaccharide transport</keyword>
<evidence type="ECO:0000256" key="16">
    <source>
        <dbReference type="SAM" id="SignalP"/>
    </source>
</evidence>
<dbReference type="eggNOG" id="COG1596">
    <property type="taxonomic scope" value="Bacteria"/>
</dbReference>
<evidence type="ECO:0000256" key="13">
    <source>
        <dbReference type="ARBA" id="ARBA00023237"/>
    </source>
</evidence>
<evidence type="ECO:0000256" key="14">
    <source>
        <dbReference type="ARBA" id="ARBA00023288"/>
    </source>
</evidence>
<feature type="domain" description="SLBB" evidence="18">
    <location>
        <begin position="239"/>
        <end position="319"/>
    </location>
</feature>
<dbReference type="InterPro" id="IPR049712">
    <property type="entry name" value="Poly_export"/>
</dbReference>
<evidence type="ECO:0000256" key="1">
    <source>
        <dbReference type="ARBA" id="ARBA00004571"/>
    </source>
</evidence>
<protein>
    <submittedName>
        <fullName evidence="19">Glr3239 protein</fullName>
    </submittedName>
</protein>
<comment type="similarity">
    <text evidence="2">Belongs to the BexD/CtrA/VexA family.</text>
</comment>
<keyword evidence="13" id="KW-0998">Cell outer membrane</keyword>
<keyword evidence="5" id="KW-0762">Sugar transport</keyword>
<dbReference type="OrthoDB" id="9793939at2"/>
<keyword evidence="20" id="KW-1185">Reference proteome</keyword>
<reference evidence="19 20" key="2">
    <citation type="journal article" date="2003" name="DNA Res.">
        <title>Complete genome structure of Gloeobacter violaceus PCC 7421, a cyanobacterium that lacks thylakoids (supplement).</title>
        <authorList>
            <person name="Nakamura Y."/>
            <person name="Kaneko T."/>
            <person name="Sato S."/>
            <person name="Mimuro M."/>
            <person name="Miyashita H."/>
            <person name="Tsuchiya T."/>
            <person name="Sasamoto S."/>
            <person name="Watanabe A."/>
            <person name="Kawashima K."/>
            <person name="Kishida Y."/>
            <person name="Kiyokawa C."/>
            <person name="Kohara M."/>
            <person name="Matsumoto M."/>
            <person name="Matsuno A."/>
            <person name="Nakazaki N."/>
            <person name="Shimpo S."/>
            <person name="Takeuchi C."/>
            <person name="Yamada M."/>
            <person name="Tabata S."/>
        </authorList>
    </citation>
    <scope>NUCLEOTIDE SEQUENCE [LARGE SCALE GENOMIC DNA]</scope>
    <source>
        <strain evidence="20">ATCC 29082 / PCC 7421</strain>
    </source>
</reference>
<evidence type="ECO:0000256" key="5">
    <source>
        <dbReference type="ARBA" id="ARBA00022597"/>
    </source>
</evidence>
<dbReference type="GO" id="GO:0006811">
    <property type="term" value="P:monoatomic ion transport"/>
    <property type="evidence" value="ECO:0007669"/>
    <property type="project" value="UniProtKB-KW"/>
</dbReference>
<sequence>MLQMVKASFQLVSVLAALVLVAPVFAQHAAPPVFDLGASQDGYLLGPGDRLNIKVFGSEEFSGVQLVLPDGTVNMPLVGAVPAINQTVPELSALLERRLATYVKKPRVAVRVEAFRPLRIAVSGEVLQPGPRQIQSLLTTGSTPNQTASTLPTLTSALAAAGGVSNQADVSQIRVSRRTSEGQVVEKRVDLWQTLEQGRTEEDILLKDGDAIFVPKVSPGSTIDSRLLVRTTLAPGKIRVRIFGEVNKAGTQELDARATVVDAVASAGGLTNFAAPDAVEVASLEPDGRVTNRTINVNAAIGGDAAQNVQLRDQDAVIVRRSAGGEMLNALNVFAAPISTVANLFFIFRNFYRY</sequence>
<keyword evidence="7 16" id="KW-0732">Signal</keyword>
<dbReference type="Pfam" id="PF02563">
    <property type="entry name" value="Poly_export"/>
    <property type="match status" value="1"/>
</dbReference>
<dbReference type="PANTHER" id="PTHR33619:SF3">
    <property type="entry name" value="POLYSACCHARIDE EXPORT PROTEIN GFCE-RELATED"/>
    <property type="match status" value="1"/>
</dbReference>
<dbReference type="PANTHER" id="PTHR33619">
    <property type="entry name" value="POLYSACCHARIDE EXPORT PROTEIN GFCE-RELATED"/>
    <property type="match status" value="1"/>
</dbReference>
<feature type="domain" description="Polysaccharide export protein N-terminal" evidence="17">
    <location>
        <begin position="39"/>
        <end position="112"/>
    </location>
</feature>
<evidence type="ECO:0000256" key="4">
    <source>
        <dbReference type="ARBA" id="ARBA00022452"/>
    </source>
</evidence>
<dbReference type="STRING" id="251221.gene:10760748"/>
<dbReference type="InterPro" id="IPR003715">
    <property type="entry name" value="Poly_export_N"/>
</dbReference>
<feature type="chain" id="PRO_5004289127" evidence="16">
    <location>
        <begin position="27"/>
        <end position="354"/>
    </location>
</feature>
<feature type="transmembrane region" description="Helical" evidence="15">
    <location>
        <begin position="327"/>
        <end position="348"/>
    </location>
</feature>
<feature type="signal peptide" evidence="16">
    <location>
        <begin position="1"/>
        <end position="26"/>
    </location>
</feature>
<keyword evidence="12" id="KW-0564">Palmitate</keyword>
<dbReference type="Proteomes" id="UP000000557">
    <property type="component" value="Chromosome"/>
</dbReference>
<keyword evidence="9" id="KW-0406">Ion transport</keyword>
<evidence type="ECO:0000313" key="20">
    <source>
        <dbReference type="Proteomes" id="UP000000557"/>
    </source>
</evidence>
<reference evidence="19 20" key="1">
    <citation type="journal article" date="2003" name="DNA Res.">
        <title>Complete genome structure of Gloeobacter violaceus PCC 7421, a cyanobacterium that lacks thylakoids.</title>
        <authorList>
            <person name="Nakamura Y."/>
            <person name="Kaneko T."/>
            <person name="Sato S."/>
            <person name="Mimuro M."/>
            <person name="Miyashita H."/>
            <person name="Tsuchiya T."/>
            <person name="Sasamoto S."/>
            <person name="Watanabe A."/>
            <person name="Kawashima K."/>
            <person name="Kishida Y."/>
            <person name="Kiyokawa C."/>
            <person name="Kohara M."/>
            <person name="Matsumoto M."/>
            <person name="Matsuno A."/>
            <person name="Nakazaki N."/>
            <person name="Shimpo S."/>
            <person name="Takeuchi C."/>
            <person name="Yamada M."/>
            <person name="Tabata S."/>
        </authorList>
    </citation>
    <scope>NUCLEOTIDE SEQUENCE [LARGE SCALE GENOMIC DNA]</scope>
    <source>
        <strain evidence="20">ATCC 29082 / PCC 7421</strain>
    </source>
</reference>
<dbReference type="PhylomeDB" id="Q7NGD2"/>
<dbReference type="InParanoid" id="Q7NGD2"/>
<dbReference type="GO" id="GO:0046930">
    <property type="term" value="C:pore complex"/>
    <property type="evidence" value="ECO:0007669"/>
    <property type="project" value="UniProtKB-KW"/>
</dbReference>
<name>Q7NGD2_GLOVI</name>
<dbReference type="GO" id="GO:0009279">
    <property type="term" value="C:cell outer membrane"/>
    <property type="evidence" value="ECO:0007669"/>
    <property type="project" value="UniProtKB-SubCell"/>
</dbReference>
<dbReference type="HOGENOM" id="CLU_022181_0_0_3"/>
<evidence type="ECO:0000256" key="8">
    <source>
        <dbReference type="ARBA" id="ARBA00023047"/>
    </source>
</evidence>
<organism evidence="19 20">
    <name type="scientific">Gloeobacter violaceus (strain ATCC 29082 / PCC 7421)</name>
    <dbReference type="NCBI Taxonomy" id="251221"/>
    <lineage>
        <taxon>Bacteria</taxon>
        <taxon>Bacillati</taxon>
        <taxon>Cyanobacteriota</taxon>
        <taxon>Cyanophyceae</taxon>
        <taxon>Gloeobacterales</taxon>
        <taxon>Gloeobacteraceae</taxon>
        <taxon>Gloeobacter</taxon>
    </lineage>
</organism>
<evidence type="ECO:0000256" key="12">
    <source>
        <dbReference type="ARBA" id="ARBA00023139"/>
    </source>
</evidence>
<dbReference type="Pfam" id="PF22461">
    <property type="entry name" value="SLBB_2"/>
    <property type="match status" value="2"/>
</dbReference>
<evidence type="ECO:0000259" key="17">
    <source>
        <dbReference type="Pfam" id="PF02563"/>
    </source>
</evidence>
<dbReference type="GO" id="GO:0015159">
    <property type="term" value="F:polysaccharide transmembrane transporter activity"/>
    <property type="evidence" value="ECO:0000318"/>
    <property type="project" value="GO_Central"/>
</dbReference>
<evidence type="ECO:0000259" key="18">
    <source>
        <dbReference type="Pfam" id="PF22461"/>
    </source>
</evidence>
<keyword evidence="14" id="KW-0449">Lipoprotein</keyword>
<keyword evidence="15" id="KW-1133">Transmembrane helix</keyword>
<evidence type="ECO:0000256" key="10">
    <source>
        <dbReference type="ARBA" id="ARBA00023114"/>
    </source>
</evidence>
<dbReference type="EnsemblBacteria" id="BAC91180">
    <property type="protein sequence ID" value="BAC91180"/>
    <property type="gene ID" value="BAC91180"/>
</dbReference>
<dbReference type="AlphaFoldDB" id="Q7NGD2"/>